<dbReference type="Gene3D" id="1.20.1530.20">
    <property type="match status" value="1"/>
</dbReference>
<dbReference type="Pfam" id="PF01758">
    <property type="entry name" value="SBF"/>
    <property type="match status" value="1"/>
</dbReference>
<evidence type="ECO:0000256" key="5">
    <source>
        <dbReference type="SAM" id="Phobius"/>
    </source>
</evidence>
<feature type="transmembrane region" description="Helical" evidence="5">
    <location>
        <begin position="160"/>
        <end position="180"/>
    </location>
</feature>
<evidence type="ECO:0000256" key="2">
    <source>
        <dbReference type="ARBA" id="ARBA00022692"/>
    </source>
</evidence>
<reference evidence="6 7" key="1">
    <citation type="submission" date="2016-11" db="EMBL/GenBank/DDBJ databases">
        <title>Whole Genome Sequencing of Mucilaginibacter polytrichastri RG4-7(T) isolated from the moss sample.</title>
        <authorList>
            <person name="Li Y."/>
        </authorList>
    </citation>
    <scope>NUCLEOTIDE SEQUENCE [LARGE SCALE GENOMIC DNA]</scope>
    <source>
        <strain evidence="6 7">RG4-7</strain>
    </source>
</reference>
<dbReference type="PANTHER" id="PTHR10361">
    <property type="entry name" value="SODIUM-BILE ACID COTRANSPORTER"/>
    <property type="match status" value="1"/>
</dbReference>
<keyword evidence="4 5" id="KW-0472">Membrane</keyword>
<dbReference type="InterPro" id="IPR038770">
    <property type="entry name" value="Na+/solute_symporter_sf"/>
</dbReference>
<gene>
    <name evidence="6" type="ORF">RG47T_1830</name>
</gene>
<name>A0A1Q5ZX68_9SPHI</name>
<feature type="transmembrane region" description="Helical" evidence="5">
    <location>
        <begin position="283"/>
        <end position="306"/>
    </location>
</feature>
<feature type="transmembrane region" description="Helical" evidence="5">
    <location>
        <begin position="69"/>
        <end position="89"/>
    </location>
</feature>
<evidence type="ECO:0000313" key="7">
    <source>
        <dbReference type="Proteomes" id="UP000186720"/>
    </source>
</evidence>
<keyword evidence="7" id="KW-1185">Reference proteome</keyword>
<dbReference type="InterPro" id="IPR002657">
    <property type="entry name" value="BilAc:Na_symport/Acr3"/>
</dbReference>
<comment type="subcellular location">
    <subcellularLocation>
        <location evidence="1">Membrane</location>
        <topology evidence="1">Multi-pass membrane protein</topology>
    </subcellularLocation>
</comment>
<dbReference type="EMBL" id="MPPL01000001">
    <property type="protein sequence ID" value="OKS86374.1"/>
    <property type="molecule type" value="Genomic_DNA"/>
</dbReference>
<dbReference type="RefSeq" id="WP_245770871.1">
    <property type="nucleotide sequence ID" value="NZ_FPAM01000017.1"/>
</dbReference>
<dbReference type="Proteomes" id="UP000186720">
    <property type="component" value="Unassembled WGS sequence"/>
</dbReference>
<keyword evidence="2 5" id="KW-0812">Transmembrane</keyword>
<evidence type="ECO:0000256" key="4">
    <source>
        <dbReference type="ARBA" id="ARBA00023136"/>
    </source>
</evidence>
<dbReference type="STRING" id="1302689.RG47T_1830"/>
<keyword evidence="3 5" id="KW-1133">Transmembrane helix</keyword>
<evidence type="ECO:0000256" key="3">
    <source>
        <dbReference type="ARBA" id="ARBA00022989"/>
    </source>
</evidence>
<evidence type="ECO:0000256" key="1">
    <source>
        <dbReference type="ARBA" id="ARBA00004141"/>
    </source>
</evidence>
<feature type="transmembrane region" description="Helical" evidence="5">
    <location>
        <begin position="101"/>
        <end position="119"/>
    </location>
</feature>
<protein>
    <submittedName>
        <fullName evidence="6">Uncharacterized protein</fullName>
    </submittedName>
</protein>
<dbReference type="AlphaFoldDB" id="A0A1Q5ZX68"/>
<dbReference type="GO" id="GO:0016020">
    <property type="term" value="C:membrane"/>
    <property type="evidence" value="ECO:0007669"/>
    <property type="project" value="UniProtKB-SubCell"/>
</dbReference>
<evidence type="ECO:0000313" key="6">
    <source>
        <dbReference type="EMBL" id="OKS86374.1"/>
    </source>
</evidence>
<feature type="transmembrane region" description="Helical" evidence="5">
    <location>
        <begin position="21"/>
        <end position="39"/>
    </location>
</feature>
<proteinExistence type="predicted"/>
<feature type="transmembrane region" description="Helical" evidence="5">
    <location>
        <begin position="187"/>
        <end position="209"/>
    </location>
</feature>
<accession>A0A1Q5ZX68</accession>
<comment type="caution">
    <text evidence="6">The sequence shown here is derived from an EMBL/GenBank/DDBJ whole genome shotgun (WGS) entry which is preliminary data.</text>
</comment>
<organism evidence="6 7">
    <name type="scientific">Mucilaginibacter polytrichastri</name>
    <dbReference type="NCBI Taxonomy" id="1302689"/>
    <lineage>
        <taxon>Bacteria</taxon>
        <taxon>Pseudomonadati</taxon>
        <taxon>Bacteroidota</taxon>
        <taxon>Sphingobacteriia</taxon>
        <taxon>Sphingobacteriales</taxon>
        <taxon>Sphingobacteriaceae</taxon>
        <taxon>Mucilaginibacter</taxon>
    </lineage>
</organism>
<dbReference type="InterPro" id="IPR004710">
    <property type="entry name" value="Bilac:Na_transpt"/>
</dbReference>
<feature type="transmembrane region" description="Helical" evidence="5">
    <location>
        <begin position="258"/>
        <end position="277"/>
    </location>
</feature>
<dbReference type="PANTHER" id="PTHR10361:SF28">
    <property type="entry name" value="P3 PROTEIN-RELATED"/>
    <property type="match status" value="1"/>
</dbReference>
<sequence length="388" mass="42628">MTKKVTQTSYALYRRNMIFRIKCCSLLILFLLWLIATLFTGYHQLAGWPLMLFFVVLAMVFRNSSVLKGFSFTVMIFAAVSFAMYYPAHFVQIGNFKLSKLIIPLLQFIMFGMGSELSLKELITVAKKPKNILVGTICHYTIMPLVGFTIVNLFNFPKEIAAGILLIGCCPSGLASNVMAYLARANLALSVAITTLSTLLAPLLTPLLMRLLAGKYVTVHFWDMAWDTTRVVIIPIVAGLIFHFLIKGKIRWVDKIMPAVSMIGIALILMVITAAGRDSLLKVGLLLVLAVLIHNLAGYTLGYWISRLLGIKEKDCRTISLEVGMQNGGLASGLALLMGGMATIGLAPAVFGPLMNITGSSLATWWHGKLPPEDVEELKVQTATNQHV</sequence>
<feature type="transmembrane region" description="Helical" evidence="5">
    <location>
        <begin position="131"/>
        <end position="154"/>
    </location>
</feature>
<feature type="transmembrane region" description="Helical" evidence="5">
    <location>
        <begin position="327"/>
        <end position="351"/>
    </location>
</feature>
<feature type="transmembrane region" description="Helical" evidence="5">
    <location>
        <begin position="45"/>
        <end position="62"/>
    </location>
</feature>
<feature type="transmembrane region" description="Helical" evidence="5">
    <location>
        <begin position="229"/>
        <end position="246"/>
    </location>
</feature>